<sequence>MSFQYADWPLPEGVCAGWSDRLEGVSAEPFNSMNLGRHAGDAAENVEANRARLNALLKGQPNICWLNQTHSTTVVPVAEADPGCGQDGSYSTEPNQACCVMTADCLPVFFWQQDGQKVAIAHAGWRGLADGILAETLKRFDDPSSVSCGIGPAISQPYFEVGEDVYNAFAGWVDHQTFFIPRQVPGKYSCDLPGLALAQLTHLGVRTVHLSGLCSYAQAERFYSYRRDGQTGRMANLIWLTE</sequence>
<keyword evidence="3" id="KW-0808">Transferase</keyword>
<keyword evidence="4" id="KW-0479">Metal-binding</keyword>
<dbReference type="GO" id="GO:0016787">
    <property type="term" value="F:hydrolase activity"/>
    <property type="evidence" value="ECO:0007669"/>
    <property type="project" value="UniProtKB-KW"/>
</dbReference>
<dbReference type="InterPro" id="IPR011324">
    <property type="entry name" value="Cytotoxic_necrot_fac-like_cat"/>
</dbReference>
<evidence type="ECO:0000256" key="2">
    <source>
        <dbReference type="ARBA" id="ARBA00007353"/>
    </source>
</evidence>
<dbReference type="Pfam" id="PF02578">
    <property type="entry name" value="Cu-oxidase_4"/>
    <property type="match status" value="1"/>
</dbReference>
<dbReference type="Proteomes" id="UP000295793">
    <property type="component" value="Unassembled WGS sequence"/>
</dbReference>
<evidence type="ECO:0000256" key="9">
    <source>
        <dbReference type="ARBA" id="ARBA00049893"/>
    </source>
</evidence>
<dbReference type="CDD" id="cd16833">
    <property type="entry name" value="YfiH"/>
    <property type="match status" value="1"/>
</dbReference>
<keyword evidence="5" id="KW-0378">Hydrolase</keyword>
<dbReference type="InterPro" id="IPR003730">
    <property type="entry name" value="Cu_polyphenol_OxRdtase"/>
</dbReference>
<dbReference type="RefSeq" id="WP_207902777.1">
    <property type="nucleotide sequence ID" value="NZ_SLZR01000024.1"/>
</dbReference>
<evidence type="ECO:0000256" key="7">
    <source>
        <dbReference type="ARBA" id="ARBA00047989"/>
    </source>
</evidence>
<comment type="caution">
    <text evidence="11">The sequence shown here is derived from an EMBL/GenBank/DDBJ whole genome shotgun (WGS) entry which is preliminary data.</text>
</comment>
<comment type="similarity">
    <text evidence="2 10">Belongs to the purine nucleoside phosphorylase YfiH/LACC1 family.</text>
</comment>
<comment type="catalytic activity">
    <reaction evidence="7">
        <text>adenosine + H2O + H(+) = inosine + NH4(+)</text>
        <dbReference type="Rhea" id="RHEA:24408"/>
        <dbReference type="ChEBI" id="CHEBI:15377"/>
        <dbReference type="ChEBI" id="CHEBI:15378"/>
        <dbReference type="ChEBI" id="CHEBI:16335"/>
        <dbReference type="ChEBI" id="CHEBI:17596"/>
        <dbReference type="ChEBI" id="CHEBI:28938"/>
        <dbReference type="EC" id="3.5.4.4"/>
    </reaction>
    <physiologicalReaction direction="left-to-right" evidence="7">
        <dbReference type="Rhea" id="RHEA:24409"/>
    </physiologicalReaction>
</comment>
<dbReference type="Gene3D" id="3.60.140.10">
    <property type="entry name" value="CNF1/YfiH-like putative cysteine hydrolases"/>
    <property type="match status" value="1"/>
</dbReference>
<evidence type="ECO:0000256" key="4">
    <source>
        <dbReference type="ARBA" id="ARBA00022723"/>
    </source>
</evidence>
<dbReference type="PANTHER" id="PTHR30616">
    <property type="entry name" value="UNCHARACTERIZED PROTEIN YFIH"/>
    <property type="match status" value="1"/>
</dbReference>
<dbReference type="InterPro" id="IPR038371">
    <property type="entry name" value="Cu_polyphenol_OxRdtase_sf"/>
</dbReference>
<evidence type="ECO:0000256" key="6">
    <source>
        <dbReference type="ARBA" id="ARBA00022833"/>
    </source>
</evidence>
<gene>
    <name evidence="11" type="ORF">BCF53_12412</name>
</gene>
<evidence type="ECO:0000256" key="10">
    <source>
        <dbReference type="RuleBase" id="RU361274"/>
    </source>
</evidence>
<evidence type="ECO:0000256" key="5">
    <source>
        <dbReference type="ARBA" id="ARBA00022801"/>
    </source>
</evidence>
<dbReference type="NCBIfam" id="TIGR00726">
    <property type="entry name" value="peptidoglycan editing factor PgeF"/>
    <property type="match status" value="1"/>
</dbReference>
<accession>A0A4R3HY70</accession>
<evidence type="ECO:0000256" key="1">
    <source>
        <dbReference type="ARBA" id="ARBA00000553"/>
    </source>
</evidence>
<organism evidence="11 12">
    <name type="scientific">Reinekea marinisedimentorum</name>
    <dbReference type="NCBI Taxonomy" id="230495"/>
    <lineage>
        <taxon>Bacteria</taxon>
        <taxon>Pseudomonadati</taxon>
        <taxon>Pseudomonadota</taxon>
        <taxon>Gammaproteobacteria</taxon>
        <taxon>Oceanospirillales</taxon>
        <taxon>Saccharospirillaceae</taxon>
        <taxon>Reinekea</taxon>
    </lineage>
</organism>
<dbReference type="AlphaFoldDB" id="A0A4R3HY70"/>
<reference evidence="11 12" key="1">
    <citation type="submission" date="2019-03" db="EMBL/GenBank/DDBJ databases">
        <title>Genomic Encyclopedia of Archaeal and Bacterial Type Strains, Phase II (KMG-II): from individual species to whole genera.</title>
        <authorList>
            <person name="Goeker M."/>
        </authorList>
    </citation>
    <scope>NUCLEOTIDE SEQUENCE [LARGE SCALE GENOMIC DNA]</scope>
    <source>
        <strain evidence="11 12">DSM 15388</strain>
    </source>
</reference>
<dbReference type="GO" id="GO:0017061">
    <property type="term" value="F:S-methyl-5-thioadenosine phosphorylase activity"/>
    <property type="evidence" value="ECO:0007669"/>
    <property type="project" value="UniProtKB-EC"/>
</dbReference>
<name>A0A4R3HY70_9GAMM</name>
<dbReference type="PANTHER" id="PTHR30616:SF2">
    <property type="entry name" value="PURINE NUCLEOSIDE PHOSPHORYLASE LACC1"/>
    <property type="match status" value="1"/>
</dbReference>
<evidence type="ECO:0000313" key="11">
    <source>
        <dbReference type="EMBL" id="TCS36429.1"/>
    </source>
</evidence>
<dbReference type="GO" id="GO:0005507">
    <property type="term" value="F:copper ion binding"/>
    <property type="evidence" value="ECO:0007669"/>
    <property type="project" value="TreeGrafter"/>
</dbReference>
<comment type="catalytic activity">
    <reaction evidence="9">
        <text>S-methyl-5'-thioadenosine + phosphate = 5-(methylsulfanyl)-alpha-D-ribose 1-phosphate + adenine</text>
        <dbReference type="Rhea" id="RHEA:11852"/>
        <dbReference type="ChEBI" id="CHEBI:16708"/>
        <dbReference type="ChEBI" id="CHEBI:17509"/>
        <dbReference type="ChEBI" id="CHEBI:43474"/>
        <dbReference type="ChEBI" id="CHEBI:58533"/>
        <dbReference type="EC" id="2.4.2.28"/>
    </reaction>
    <physiologicalReaction direction="left-to-right" evidence="9">
        <dbReference type="Rhea" id="RHEA:11853"/>
    </physiologicalReaction>
</comment>
<evidence type="ECO:0000256" key="3">
    <source>
        <dbReference type="ARBA" id="ARBA00022679"/>
    </source>
</evidence>
<evidence type="ECO:0000313" key="12">
    <source>
        <dbReference type="Proteomes" id="UP000295793"/>
    </source>
</evidence>
<keyword evidence="12" id="KW-1185">Reference proteome</keyword>
<dbReference type="SUPFAM" id="SSF64438">
    <property type="entry name" value="CNF1/YfiH-like putative cysteine hydrolases"/>
    <property type="match status" value="1"/>
</dbReference>
<dbReference type="EMBL" id="SLZR01000024">
    <property type="protein sequence ID" value="TCS36429.1"/>
    <property type="molecule type" value="Genomic_DNA"/>
</dbReference>
<protein>
    <recommendedName>
        <fullName evidence="10">Purine nucleoside phosphorylase</fullName>
    </recommendedName>
</protein>
<comment type="catalytic activity">
    <reaction evidence="8">
        <text>adenosine + phosphate = alpha-D-ribose 1-phosphate + adenine</text>
        <dbReference type="Rhea" id="RHEA:27642"/>
        <dbReference type="ChEBI" id="CHEBI:16335"/>
        <dbReference type="ChEBI" id="CHEBI:16708"/>
        <dbReference type="ChEBI" id="CHEBI:43474"/>
        <dbReference type="ChEBI" id="CHEBI:57720"/>
        <dbReference type="EC" id="2.4.2.1"/>
    </reaction>
    <physiologicalReaction direction="left-to-right" evidence="8">
        <dbReference type="Rhea" id="RHEA:27643"/>
    </physiologicalReaction>
</comment>
<keyword evidence="6" id="KW-0862">Zinc</keyword>
<proteinExistence type="inferred from homology"/>
<evidence type="ECO:0000256" key="8">
    <source>
        <dbReference type="ARBA" id="ARBA00048968"/>
    </source>
</evidence>
<comment type="catalytic activity">
    <reaction evidence="1">
        <text>inosine + phosphate = alpha-D-ribose 1-phosphate + hypoxanthine</text>
        <dbReference type="Rhea" id="RHEA:27646"/>
        <dbReference type="ChEBI" id="CHEBI:17368"/>
        <dbReference type="ChEBI" id="CHEBI:17596"/>
        <dbReference type="ChEBI" id="CHEBI:43474"/>
        <dbReference type="ChEBI" id="CHEBI:57720"/>
        <dbReference type="EC" id="2.4.2.1"/>
    </reaction>
    <physiologicalReaction direction="left-to-right" evidence="1">
        <dbReference type="Rhea" id="RHEA:27647"/>
    </physiologicalReaction>
</comment>